<name>A0ABT8RYU8_9BURK</name>
<evidence type="ECO:0000313" key="8">
    <source>
        <dbReference type="Proteomes" id="UP001169027"/>
    </source>
</evidence>
<dbReference type="InterPro" id="IPR050723">
    <property type="entry name" value="CFA/CMAS"/>
</dbReference>
<evidence type="ECO:0000256" key="3">
    <source>
        <dbReference type="ARBA" id="ARBA00022679"/>
    </source>
</evidence>
<dbReference type="PIRSF" id="PIRSF003085">
    <property type="entry name" value="CMAS"/>
    <property type="match status" value="1"/>
</dbReference>
<organism evidence="7 8">
    <name type="scientific">Variovorax ginsengisoli</name>
    <dbReference type="NCBI Taxonomy" id="363844"/>
    <lineage>
        <taxon>Bacteria</taxon>
        <taxon>Pseudomonadati</taxon>
        <taxon>Pseudomonadota</taxon>
        <taxon>Betaproteobacteria</taxon>
        <taxon>Burkholderiales</taxon>
        <taxon>Comamonadaceae</taxon>
        <taxon>Variovorax</taxon>
    </lineage>
</organism>
<keyword evidence="5" id="KW-0443">Lipid metabolism</keyword>
<dbReference type="EMBL" id="JAUKVY010000001">
    <property type="protein sequence ID" value="MDO1531094.1"/>
    <property type="molecule type" value="Genomic_DNA"/>
</dbReference>
<dbReference type="Gene3D" id="3.40.50.150">
    <property type="entry name" value="Vaccinia Virus protein VP39"/>
    <property type="match status" value="1"/>
</dbReference>
<comment type="caution">
    <text evidence="7">The sequence shown here is derived from an EMBL/GenBank/DDBJ whole genome shotgun (WGS) entry which is preliminary data.</text>
</comment>
<evidence type="ECO:0000256" key="2">
    <source>
        <dbReference type="ARBA" id="ARBA00022603"/>
    </source>
</evidence>
<evidence type="ECO:0000256" key="4">
    <source>
        <dbReference type="ARBA" id="ARBA00022691"/>
    </source>
</evidence>
<gene>
    <name evidence="7" type="ORF">Q2T77_02240</name>
</gene>
<reference evidence="7" key="1">
    <citation type="submission" date="2023-06" db="EMBL/GenBank/DDBJ databases">
        <authorList>
            <person name="Jiang Y."/>
            <person name="Liu Q."/>
        </authorList>
    </citation>
    <scope>NUCLEOTIDE SEQUENCE</scope>
    <source>
        <strain evidence="7">CGMCC 1.12090</strain>
    </source>
</reference>
<keyword evidence="3 7" id="KW-0808">Transferase</keyword>
<keyword evidence="2 7" id="KW-0489">Methyltransferase</keyword>
<dbReference type="EC" id="2.1.1.-" evidence="7"/>
<evidence type="ECO:0000256" key="5">
    <source>
        <dbReference type="ARBA" id="ARBA00023098"/>
    </source>
</evidence>
<feature type="region of interest" description="Disordered" evidence="6">
    <location>
        <begin position="1"/>
        <end position="27"/>
    </location>
</feature>
<comment type="similarity">
    <text evidence="1">Belongs to the CFA/CMAS family.</text>
</comment>
<protein>
    <submittedName>
        <fullName evidence="7">Cyclopropane-fatty-acyl-phospholipid synthase family protein</fullName>
        <ecNumber evidence="7">2.1.1.-</ecNumber>
    </submittedName>
</protein>
<feature type="compositionally biased region" description="Low complexity" evidence="6">
    <location>
        <begin position="1"/>
        <end position="20"/>
    </location>
</feature>
<accession>A0ABT8RYU8</accession>
<keyword evidence="4" id="KW-0949">S-adenosyl-L-methionine</keyword>
<evidence type="ECO:0000256" key="6">
    <source>
        <dbReference type="SAM" id="MobiDB-lite"/>
    </source>
</evidence>
<dbReference type="SUPFAM" id="SSF53335">
    <property type="entry name" value="S-adenosyl-L-methionine-dependent methyltransferases"/>
    <property type="match status" value="1"/>
</dbReference>
<dbReference type="GO" id="GO:0008168">
    <property type="term" value="F:methyltransferase activity"/>
    <property type="evidence" value="ECO:0007669"/>
    <property type="project" value="UniProtKB-KW"/>
</dbReference>
<dbReference type="Pfam" id="PF02353">
    <property type="entry name" value="CMAS"/>
    <property type="match status" value="1"/>
</dbReference>
<evidence type="ECO:0000313" key="7">
    <source>
        <dbReference type="EMBL" id="MDO1531094.1"/>
    </source>
</evidence>
<keyword evidence="8" id="KW-1185">Reference proteome</keyword>
<evidence type="ECO:0000256" key="1">
    <source>
        <dbReference type="ARBA" id="ARBA00010815"/>
    </source>
</evidence>
<dbReference type="GO" id="GO:0032259">
    <property type="term" value="P:methylation"/>
    <property type="evidence" value="ECO:0007669"/>
    <property type="project" value="UniProtKB-KW"/>
</dbReference>
<sequence length="420" mass="46146">MSASSSSSNGFAANESAVRPPARPGAAGGGPLRKLLARLLHGVSHGALSVQLPDGARLEGHGSADGPQASITLHRWRPLARLLLQGDLGLAASHRDGDWSTPDLTALLEFGIRNEASWGRVLEGSWFARRLGDLFRASRANTRRGSRRNIAFHYDMGNDFYAQWLDPALIYSSALYATGDESLEAAQAAKLDRIIALLDLQPRSTVLEIGCGWGALATALAARHGARVTGLTLSTEQLAHAREQVRAQGLGDVDLRLQDYRDVEGRYDRIVSIEMLEAVGERYWPVYFDTLRERLAPGGSGVLQVITIAEDYFDRYRGSTDFVQRFIFPGGKLPSVSAMTAHAERAGLRLQTAESFGASYALTLAEWRRRFHAAWPAIAALGYDDAFRRLWEYYLCYCEAGFRSGRVDVGLFSFSHASKR</sequence>
<dbReference type="InterPro" id="IPR029063">
    <property type="entry name" value="SAM-dependent_MTases_sf"/>
</dbReference>
<dbReference type="PANTHER" id="PTHR43667:SF2">
    <property type="entry name" value="FATTY ACID C-METHYL TRANSFERASE"/>
    <property type="match status" value="1"/>
</dbReference>
<dbReference type="Proteomes" id="UP001169027">
    <property type="component" value="Unassembled WGS sequence"/>
</dbReference>
<dbReference type="RefSeq" id="WP_301803126.1">
    <property type="nucleotide sequence ID" value="NZ_JAUJZH010000001.1"/>
</dbReference>
<proteinExistence type="inferred from homology"/>
<dbReference type="CDD" id="cd02440">
    <property type="entry name" value="AdoMet_MTases"/>
    <property type="match status" value="1"/>
</dbReference>
<dbReference type="InterPro" id="IPR003333">
    <property type="entry name" value="CMAS"/>
</dbReference>
<dbReference type="PANTHER" id="PTHR43667">
    <property type="entry name" value="CYCLOPROPANE-FATTY-ACYL-PHOSPHOLIPID SYNTHASE"/>
    <property type="match status" value="1"/>
</dbReference>